<organism evidence="2">
    <name type="scientific">marine sediment metagenome</name>
    <dbReference type="NCBI Taxonomy" id="412755"/>
    <lineage>
        <taxon>unclassified sequences</taxon>
        <taxon>metagenomes</taxon>
        <taxon>ecological metagenomes</taxon>
    </lineage>
</organism>
<dbReference type="EMBL" id="LAZR01000497">
    <property type="protein sequence ID" value="KKN66571.1"/>
    <property type="molecule type" value="Genomic_DNA"/>
</dbReference>
<proteinExistence type="predicted"/>
<evidence type="ECO:0000256" key="1">
    <source>
        <dbReference type="SAM" id="Phobius"/>
    </source>
</evidence>
<gene>
    <name evidence="2" type="ORF">LCGC14_0470400</name>
</gene>
<name>A0A0F9UZ74_9ZZZZ</name>
<feature type="transmembrane region" description="Helical" evidence="1">
    <location>
        <begin position="149"/>
        <end position="171"/>
    </location>
</feature>
<reference evidence="2" key="1">
    <citation type="journal article" date="2015" name="Nature">
        <title>Complex archaea that bridge the gap between prokaryotes and eukaryotes.</title>
        <authorList>
            <person name="Spang A."/>
            <person name="Saw J.H."/>
            <person name="Jorgensen S.L."/>
            <person name="Zaremba-Niedzwiedzka K."/>
            <person name="Martijn J."/>
            <person name="Lind A.E."/>
            <person name="van Eijk R."/>
            <person name="Schleper C."/>
            <person name="Guy L."/>
            <person name="Ettema T.J."/>
        </authorList>
    </citation>
    <scope>NUCLEOTIDE SEQUENCE</scope>
</reference>
<sequence>MRHSSYYNNTYYIHIKVDKDLIGLMDHWENDVCNVHRWEVSEDLFSSKHFFVILTNKLYDFYKRTGMKYTAGYDCGFDDVPNFRPPTESVYQFEDRVQTIDENKRICRHVFCLKDNQIEILKKIDDRKAERGAAEVVLVPTAPILKNPWYKWCITHIILGIAVLGTLAFIFKTEVLDKHYPKARENIMEKFK</sequence>
<keyword evidence="1" id="KW-1133">Transmembrane helix</keyword>
<protein>
    <submittedName>
        <fullName evidence="2">Uncharacterized protein</fullName>
    </submittedName>
</protein>
<accession>A0A0F9UZ74</accession>
<evidence type="ECO:0000313" key="2">
    <source>
        <dbReference type="EMBL" id="KKN66571.1"/>
    </source>
</evidence>
<comment type="caution">
    <text evidence="2">The sequence shown here is derived from an EMBL/GenBank/DDBJ whole genome shotgun (WGS) entry which is preliminary data.</text>
</comment>
<keyword evidence="1" id="KW-0472">Membrane</keyword>
<dbReference type="AlphaFoldDB" id="A0A0F9UZ74"/>
<keyword evidence="1" id="KW-0812">Transmembrane</keyword>